<dbReference type="InterPro" id="IPR002123">
    <property type="entry name" value="Plipid/glycerol_acylTrfase"/>
</dbReference>
<evidence type="ECO:0000256" key="6">
    <source>
        <dbReference type="SAM" id="Phobius"/>
    </source>
</evidence>
<evidence type="ECO:0000259" key="7">
    <source>
        <dbReference type="SMART" id="SM00563"/>
    </source>
</evidence>
<evidence type="ECO:0000256" key="1">
    <source>
        <dbReference type="ARBA" id="ARBA00005189"/>
    </source>
</evidence>
<evidence type="ECO:0000313" key="9">
    <source>
        <dbReference type="Proteomes" id="UP000244069"/>
    </source>
</evidence>
<dbReference type="Proteomes" id="UP000244069">
    <property type="component" value="Unassembled WGS sequence"/>
</dbReference>
<keyword evidence="6" id="KW-0812">Transmembrane</keyword>
<evidence type="ECO:0000256" key="2">
    <source>
        <dbReference type="ARBA" id="ARBA00022516"/>
    </source>
</evidence>
<evidence type="ECO:0000256" key="4">
    <source>
        <dbReference type="ARBA" id="ARBA00023098"/>
    </source>
</evidence>
<dbReference type="Pfam" id="PF01553">
    <property type="entry name" value="Acyltransferase"/>
    <property type="match status" value="1"/>
</dbReference>
<dbReference type="GO" id="GO:0003841">
    <property type="term" value="F:1-acylglycerol-3-phosphate O-acyltransferase activity"/>
    <property type="evidence" value="ECO:0007669"/>
    <property type="project" value="TreeGrafter"/>
</dbReference>
<dbReference type="PANTHER" id="PTHR10434:SF64">
    <property type="entry name" value="1-ACYL-SN-GLYCEROL-3-PHOSPHATE ACYLTRANSFERASE-RELATED"/>
    <property type="match status" value="1"/>
</dbReference>
<dbReference type="EMBL" id="QBKN01000014">
    <property type="protein sequence ID" value="PTX46872.1"/>
    <property type="molecule type" value="Genomic_DNA"/>
</dbReference>
<evidence type="ECO:0000256" key="5">
    <source>
        <dbReference type="ARBA" id="ARBA00023315"/>
    </source>
</evidence>
<sequence length="277" mass="31077">MSLTWEGGEPPARPPLGAGDWLRVIWRGGALGTVTFGCLALLLLVRLVERPLCGVRRPVTPWITQFVCRMAFVILRLPISARGPRMTGPGAIVANHTSWLDIFALNSRRNVYFVSKAEVAGWPGIGWLARATGTLFIARDRREATAQTRAFEERLLQGQRLLFFPEGTSTDGMRVLPFRTTLFAAFFAEPLRHSMQVQAVSVVYHAPTGEDPRFYGWWGDMDFGPSLLRVLAQRQQGRVELRYHPPLRVDDFPNRKTLAARLETQVRDGHERGAGSV</sequence>
<feature type="transmembrane region" description="Helical" evidence="6">
    <location>
        <begin position="24"/>
        <end position="47"/>
    </location>
</feature>
<name>A0A2T6ASR7_9RHOB</name>
<dbReference type="CDD" id="cd07989">
    <property type="entry name" value="LPLAT_AGPAT-like"/>
    <property type="match status" value="1"/>
</dbReference>
<dbReference type="OrthoDB" id="9806880at2"/>
<evidence type="ECO:0000256" key="3">
    <source>
        <dbReference type="ARBA" id="ARBA00022679"/>
    </source>
</evidence>
<dbReference type="SMART" id="SM00563">
    <property type="entry name" value="PlsC"/>
    <property type="match status" value="1"/>
</dbReference>
<gene>
    <name evidence="8" type="ORF">C8N44_11413</name>
</gene>
<keyword evidence="3 8" id="KW-0808">Transferase</keyword>
<reference evidence="8 9" key="1">
    <citation type="submission" date="2018-04" db="EMBL/GenBank/DDBJ databases">
        <title>Genomic Encyclopedia of Archaeal and Bacterial Type Strains, Phase II (KMG-II): from individual species to whole genera.</title>
        <authorList>
            <person name="Goeker M."/>
        </authorList>
    </citation>
    <scope>NUCLEOTIDE SEQUENCE [LARGE SCALE GENOMIC DNA]</scope>
    <source>
        <strain evidence="8 9">DSM 29329</strain>
    </source>
</reference>
<accession>A0A2T6ASR7</accession>
<comment type="caution">
    <text evidence="8">The sequence shown here is derived from an EMBL/GenBank/DDBJ whole genome shotgun (WGS) entry which is preliminary data.</text>
</comment>
<proteinExistence type="predicted"/>
<dbReference type="AlphaFoldDB" id="A0A2T6ASR7"/>
<comment type="pathway">
    <text evidence="1">Lipid metabolism.</text>
</comment>
<dbReference type="PANTHER" id="PTHR10434">
    <property type="entry name" value="1-ACYL-SN-GLYCEROL-3-PHOSPHATE ACYLTRANSFERASE"/>
    <property type="match status" value="1"/>
</dbReference>
<keyword evidence="9" id="KW-1185">Reference proteome</keyword>
<organism evidence="8 9">
    <name type="scientific">Allosediminivita pacifica</name>
    <dbReference type="NCBI Taxonomy" id="1267769"/>
    <lineage>
        <taxon>Bacteria</taxon>
        <taxon>Pseudomonadati</taxon>
        <taxon>Pseudomonadota</taxon>
        <taxon>Alphaproteobacteria</taxon>
        <taxon>Rhodobacterales</taxon>
        <taxon>Paracoccaceae</taxon>
        <taxon>Allosediminivita</taxon>
    </lineage>
</organism>
<keyword evidence="5 8" id="KW-0012">Acyltransferase</keyword>
<dbReference type="GO" id="GO:0006654">
    <property type="term" value="P:phosphatidic acid biosynthetic process"/>
    <property type="evidence" value="ECO:0007669"/>
    <property type="project" value="TreeGrafter"/>
</dbReference>
<feature type="domain" description="Phospholipid/glycerol acyltransferase" evidence="7">
    <location>
        <begin position="90"/>
        <end position="205"/>
    </location>
</feature>
<keyword evidence="2" id="KW-0444">Lipid biosynthesis</keyword>
<keyword evidence="6" id="KW-1133">Transmembrane helix</keyword>
<dbReference type="RefSeq" id="WP_107976840.1">
    <property type="nucleotide sequence ID" value="NZ_BMEZ01000015.1"/>
</dbReference>
<keyword evidence="6" id="KW-0472">Membrane</keyword>
<keyword evidence="4" id="KW-0443">Lipid metabolism</keyword>
<evidence type="ECO:0000313" key="8">
    <source>
        <dbReference type="EMBL" id="PTX46872.1"/>
    </source>
</evidence>
<protein>
    <submittedName>
        <fullName evidence="8">Lyso-ornithine lipid acyltransferase</fullName>
    </submittedName>
</protein>
<dbReference type="SUPFAM" id="SSF69593">
    <property type="entry name" value="Glycerol-3-phosphate (1)-acyltransferase"/>
    <property type="match status" value="1"/>
</dbReference>